<reference evidence="2 3" key="1">
    <citation type="submission" date="2021-04" db="EMBL/GenBank/DDBJ databases">
        <authorList>
            <person name="Pira H."/>
            <person name="Risdian C."/>
            <person name="Wink J."/>
        </authorList>
    </citation>
    <scope>NUCLEOTIDE SEQUENCE [LARGE SCALE GENOMIC DNA]</scope>
    <source>
        <strain evidence="2 3">WH53</strain>
    </source>
</reference>
<dbReference type="PROSITE" id="PS51257">
    <property type="entry name" value="PROKAR_LIPOPROTEIN"/>
    <property type="match status" value="1"/>
</dbReference>
<comment type="caution">
    <text evidence="2">The sequence shown here is derived from an EMBL/GenBank/DDBJ whole genome shotgun (WGS) entry which is preliminary data.</text>
</comment>
<organism evidence="2 3">
    <name type="scientific">Zooshikella harenae</name>
    <dbReference type="NCBI Taxonomy" id="2827238"/>
    <lineage>
        <taxon>Bacteria</taxon>
        <taxon>Pseudomonadati</taxon>
        <taxon>Pseudomonadota</taxon>
        <taxon>Gammaproteobacteria</taxon>
        <taxon>Oceanospirillales</taxon>
        <taxon>Zooshikellaceae</taxon>
        <taxon>Zooshikella</taxon>
    </lineage>
</organism>
<dbReference type="EMBL" id="JAGSOY010000017">
    <property type="protein sequence ID" value="MBU2711248.1"/>
    <property type="molecule type" value="Genomic_DNA"/>
</dbReference>
<proteinExistence type="predicted"/>
<name>A0ABS5ZB04_9GAMM</name>
<keyword evidence="1" id="KW-0732">Signal</keyword>
<dbReference type="Proteomes" id="UP000690515">
    <property type="component" value="Unassembled WGS sequence"/>
</dbReference>
<dbReference type="RefSeq" id="WP_215819412.1">
    <property type="nucleotide sequence ID" value="NZ_JAGSOY010000017.1"/>
</dbReference>
<feature type="chain" id="PRO_5047448409" evidence="1">
    <location>
        <begin position="20"/>
        <end position="219"/>
    </location>
</feature>
<accession>A0ABS5ZB04</accession>
<protein>
    <submittedName>
        <fullName evidence="2">Uncharacterized protein</fullName>
    </submittedName>
</protein>
<feature type="signal peptide" evidence="1">
    <location>
        <begin position="1"/>
        <end position="19"/>
    </location>
</feature>
<sequence length="219" mass="25108">MRRVYQLLFVVGYSVLATACSLTPSHDDLSPQCSGVACDEVATQDSLTSTRLTKDLSGKVSIGPYHFKVPAQGKAYQKRKGRIQIVFPDKSGILFNIMYARDFNLEHFNNAFDESQYAVTDYPVIMFMKRDSEPEPENIYDRYIWRLALNNKGYMLREQFYYHQVSQNIRTYFGNTTIGPISQVAFIADKRYPGQLLKVLGYQLEMETFRSVLASMAAK</sequence>
<keyword evidence="3" id="KW-1185">Reference proteome</keyword>
<evidence type="ECO:0000313" key="2">
    <source>
        <dbReference type="EMBL" id="MBU2711248.1"/>
    </source>
</evidence>
<evidence type="ECO:0000256" key="1">
    <source>
        <dbReference type="SAM" id="SignalP"/>
    </source>
</evidence>
<gene>
    <name evidence="2" type="ORF">KCG35_09255</name>
</gene>
<evidence type="ECO:0000313" key="3">
    <source>
        <dbReference type="Proteomes" id="UP000690515"/>
    </source>
</evidence>